<protein>
    <submittedName>
        <fullName evidence="5">Methyltransferase domain-containing protein</fullName>
    </submittedName>
</protein>
<dbReference type="InterPro" id="IPR029063">
    <property type="entry name" value="SAM-dependent_MTases_sf"/>
</dbReference>
<feature type="region of interest" description="Disordered" evidence="3">
    <location>
        <begin position="1"/>
        <end position="25"/>
    </location>
</feature>
<evidence type="ECO:0000313" key="5">
    <source>
        <dbReference type="EMBL" id="MST32471.1"/>
    </source>
</evidence>
<dbReference type="Proteomes" id="UP000437736">
    <property type="component" value="Unassembled WGS sequence"/>
</dbReference>
<dbReference type="GO" id="GO:0032259">
    <property type="term" value="P:methylation"/>
    <property type="evidence" value="ECO:0007669"/>
    <property type="project" value="UniProtKB-KW"/>
</dbReference>
<proteinExistence type="predicted"/>
<evidence type="ECO:0000256" key="2">
    <source>
        <dbReference type="ARBA" id="ARBA00022679"/>
    </source>
</evidence>
<dbReference type="InterPro" id="IPR051052">
    <property type="entry name" value="Diverse_substrate_MTase"/>
</dbReference>
<dbReference type="CDD" id="cd02440">
    <property type="entry name" value="AdoMet_MTases"/>
    <property type="match status" value="1"/>
</dbReference>
<accession>A0ABW9QSX9</accession>
<dbReference type="GO" id="GO:0008168">
    <property type="term" value="F:methyltransferase activity"/>
    <property type="evidence" value="ECO:0007669"/>
    <property type="project" value="UniProtKB-KW"/>
</dbReference>
<keyword evidence="6" id="KW-1185">Reference proteome</keyword>
<evidence type="ECO:0000256" key="3">
    <source>
        <dbReference type="SAM" id="MobiDB-lite"/>
    </source>
</evidence>
<evidence type="ECO:0000256" key="1">
    <source>
        <dbReference type="ARBA" id="ARBA00022603"/>
    </source>
</evidence>
<dbReference type="Pfam" id="PF13649">
    <property type="entry name" value="Methyltransf_25"/>
    <property type="match status" value="1"/>
</dbReference>
<sequence>MATSDPQTSTRAVPRGQEANVRSQRRRWTRAVDRWDHHGVVGLEKIIAAVVAETAALHPDLAVDVGAGTGAIALPIAASCKRVIAVDVSQAMLDRLAERAAAQGVTNLETVAAPAEQLELEPGSVDVVVSNYALHHLLDADKRQFVHQAATWLRPGGSLVIGDMMLGRGADSEDRAIIAQKVTLMLKRGPGGWWRIAKNAYRMATRTSERPISMQAWTRLLEGAGFVDVTGRRVVNEAGLVIGRRPPAA</sequence>
<dbReference type="InterPro" id="IPR041698">
    <property type="entry name" value="Methyltransf_25"/>
</dbReference>
<evidence type="ECO:0000313" key="6">
    <source>
        <dbReference type="Proteomes" id="UP000437736"/>
    </source>
</evidence>
<comment type="caution">
    <text evidence="5">The sequence shown here is derived from an EMBL/GenBank/DDBJ whole genome shotgun (WGS) entry which is preliminary data.</text>
</comment>
<dbReference type="SUPFAM" id="SSF53335">
    <property type="entry name" value="S-adenosyl-L-methionine-dependent methyltransferases"/>
    <property type="match status" value="1"/>
</dbReference>
<keyword evidence="2" id="KW-0808">Transferase</keyword>
<dbReference type="EMBL" id="WJHE01000304">
    <property type="protein sequence ID" value="MST32471.1"/>
    <property type="molecule type" value="Genomic_DNA"/>
</dbReference>
<dbReference type="PANTHER" id="PTHR44942:SF4">
    <property type="entry name" value="METHYLTRANSFERASE TYPE 11 DOMAIN-CONTAINING PROTEIN"/>
    <property type="match status" value="1"/>
</dbReference>
<dbReference type="PANTHER" id="PTHR44942">
    <property type="entry name" value="METHYLTRANSF_11 DOMAIN-CONTAINING PROTEIN"/>
    <property type="match status" value="1"/>
</dbReference>
<feature type="compositionally biased region" description="Polar residues" evidence="3">
    <location>
        <begin position="1"/>
        <end position="11"/>
    </location>
</feature>
<dbReference type="Gene3D" id="3.40.50.150">
    <property type="entry name" value="Vaccinia Virus protein VP39"/>
    <property type="match status" value="1"/>
</dbReference>
<keyword evidence="1 5" id="KW-0489">Methyltransferase</keyword>
<feature type="domain" description="Methyltransferase" evidence="4">
    <location>
        <begin position="63"/>
        <end position="157"/>
    </location>
</feature>
<reference evidence="5 6" key="1">
    <citation type="submission" date="2019-11" db="EMBL/GenBank/DDBJ databases">
        <title>Acidiferrimicrobium australis gen. nov., sp. nov., an acidophilic and obligately heterotrophic, member of the Actinobacteria that catalyses dissimilatory oxido- reduction of iron isolated from metal-rich acidic water in Chile.</title>
        <authorList>
            <person name="Gonzalez D."/>
            <person name="Huber K."/>
            <person name="Hedrich S."/>
            <person name="Rojas-Villalobos C."/>
            <person name="Quatrini R."/>
            <person name="Dinamarca M.A."/>
            <person name="Schwarz A."/>
            <person name="Canales C."/>
            <person name="Nancucheo I."/>
        </authorList>
    </citation>
    <scope>NUCLEOTIDE SEQUENCE [LARGE SCALE GENOMIC DNA]</scope>
    <source>
        <strain evidence="5 6">USS-CCA1</strain>
    </source>
</reference>
<evidence type="ECO:0000259" key="4">
    <source>
        <dbReference type="Pfam" id="PF13649"/>
    </source>
</evidence>
<name>A0ABW9QSX9_9ACTN</name>
<organism evidence="5 6">
    <name type="scientific">Acidiferrimicrobium australe</name>
    <dbReference type="NCBI Taxonomy" id="2664430"/>
    <lineage>
        <taxon>Bacteria</taxon>
        <taxon>Bacillati</taxon>
        <taxon>Actinomycetota</taxon>
        <taxon>Acidimicrobiia</taxon>
        <taxon>Acidimicrobiales</taxon>
        <taxon>Acidimicrobiaceae</taxon>
        <taxon>Acidiferrimicrobium</taxon>
    </lineage>
</organism>
<gene>
    <name evidence="5" type="ORF">GHK86_07020</name>
</gene>